<sequence length="92" mass="10005">MGANPSIKTAVFAVLVSTCLLLSQARILNNHLYKNDNDSTTVIVAEHGDDALENLRAFIPSEIIEISKRRYLPEINRLAPGGPNHSPSGPKL</sequence>
<reference evidence="2 3" key="1">
    <citation type="submission" date="2018-04" db="EMBL/GenBank/DDBJ databases">
        <authorList>
            <person name="Vogel A."/>
        </authorList>
    </citation>
    <scope>NUCLEOTIDE SEQUENCE [LARGE SCALE GENOMIC DNA]</scope>
</reference>
<dbReference type="Proteomes" id="UP000595140">
    <property type="component" value="Unassembled WGS sequence"/>
</dbReference>
<evidence type="ECO:0000313" key="2">
    <source>
        <dbReference type="EMBL" id="VFQ62712.1"/>
    </source>
</evidence>
<feature type="chain" id="PRO_5019823895" evidence="1">
    <location>
        <begin position="26"/>
        <end position="92"/>
    </location>
</feature>
<accession>A0A484KKV1</accession>
<gene>
    <name evidence="2" type="ORF">CCAM_LOCUS4488</name>
</gene>
<dbReference type="EMBL" id="OOIL02000231">
    <property type="protein sequence ID" value="VFQ62712.1"/>
    <property type="molecule type" value="Genomic_DNA"/>
</dbReference>
<dbReference type="AlphaFoldDB" id="A0A484KKV1"/>
<feature type="signal peptide" evidence="1">
    <location>
        <begin position="1"/>
        <end position="25"/>
    </location>
</feature>
<name>A0A484KKV1_9ASTE</name>
<keyword evidence="1" id="KW-0732">Signal</keyword>
<evidence type="ECO:0000313" key="3">
    <source>
        <dbReference type="Proteomes" id="UP000595140"/>
    </source>
</evidence>
<keyword evidence="3" id="KW-1185">Reference proteome</keyword>
<proteinExistence type="predicted"/>
<organism evidence="2 3">
    <name type="scientific">Cuscuta campestris</name>
    <dbReference type="NCBI Taxonomy" id="132261"/>
    <lineage>
        <taxon>Eukaryota</taxon>
        <taxon>Viridiplantae</taxon>
        <taxon>Streptophyta</taxon>
        <taxon>Embryophyta</taxon>
        <taxon>Tracheophyta</taxon>
        <taxon>Spermatophyta</taxon>
        <taxon>Magnoliopsida</taxon>
        <taxon>eudicotyledons</taxon>
        <taxon>Gunneridae</taxon>
        <taxon>Pentapetalae</taxon>
        <taxon>asterids</taxon>
        <taxon>lamiids</taxon>
        <taxon>Solanales</taxon>
        <taxon>Convolvulaceae</taxon>
        <taxon>Cuscuteae</taxon>
        <taxon>Cuscuta</taxon>
        <taxon>Cuscuta subgen. Grammica</taxon>
        <taxon>Cuscuta sect. Cleistogrammica</taxon>
    </lineage>
</organism>
<evidence type="ECO:0000256" key="1">
    <source>
        <dbReference type="SAM" id="SignalP"/>
    </source>
</evidence>
<protein>
    <submittedName>
        <fullName evidence="2">Uncharacterized protein</fullName>
    </submittedName>
</protein>